<dbReference type="OrthoDB" id="9798918at2"/>
<dbReference type="EMBL" id="AGBB01000019">
    <property type="protein sequence ID" value="EGY80598.1"/>
    <property type="molecule type" value="Genomic_DNA"/>
</dbReference>
<dbReference type="PATRIC" id="fig|997350.3.peg.223"/>
<protein>
    <recommendedName>
        <fullName evidence="1">Glutaredoxin domain-containing protein</fullName>
    </recommendedName>
</protein>
<feature type="domain" description="Glutaredoxin" evidence="1">
    <location>
        <begin position="2"/>
        <end position="69"/>
    </location>
</feature>
<dbReference type="PROSITE" id="PS51354">
    <property type="entry name" value="GLUTAREDOXIN_2"/>
    <property type="match status" value="1"/>
</dbReference>
<dbReference type="AlphaFoldDB" id="G4D1E9"/>
<evidence type="ECO:0000259" key="1">
    <source>
        <dbReference type="Pfam" id="PF00462"/>
    </source>
</evidence>
<dbReference type="Gene3D" id="3.40.30.10">
    <property type="entry name" value="Glutaredoxin"/>
    <property type="match status" value="1"/>
</dbReference>
<dbReference type="InterPro" id="IPR002109">
    <property type="entry name" value="Glutaredoxin"/>
</dbReference>
<dbReference type="eggNOG" id="COG4545">
    <property type="taxonomic scope" value="Bacteria"/>
</dbReference>
<organism evidence="2 3">
    <name type="scientific">Peptoniphilus indolicus ATCC 29427</name>
    <dbReference type="NCBI Taxonomy" id="997350"/>
    <lineage>
        <taxon>Bacteria</taxon>
        <taxon>Bacillati</taxon>
        <taxon>Bacillota</taxon>
        <taxon>Tissierellia</taxon>
        <taxon>Tissierellales</taxon>
        <taxon>Peptoniphilaceae</taxon>
        <taxon>Peptoniphilus</taxon>
    </lineage>
</organism>
<dbReference type="Proteomes" id="UP000003422">
    <property type="component" value="Unassembled WGS sequence"/>
</dbReference>
<dbReference type="Pfam" id="PF00462">
    <property type="entry name" value="Glutaredoxin"/>
    <property type="match status" value="1"/>
</dbReference>
<reference evidence="2 3" key="1">
    <citation type="submission" date="2011-06" db="EMBL/GenBank/DDBJ databases">
        <authorList>
            <person name="Muzny D."/>
            <person name="Qin X."/>
            <person name="Deng J."/>
            <person name="Jiang H."/>
            <person name="Liu Y."/>
            <person name="Qu J."/>
            <person name="Song X.-Z."/>
            <person name="Zhang L."/>
            <person name="Thornton R."/>
            <person name="Coyle M."/>
            <person name="Francisco L."/>
            <person name="Jackson L."/>
            <person name="Javaid M."/>
            <person name="Korchina V."/>
            <person name="Kovar C."/>
            <person name="Mata R."/>
            <person name="Mathew T."/>
            <person name="Ngo R."/>
            <person name="Nguyen L."/>
            <person name="Nguyen N."/>
            <person name="Okwuonu G."/>
            <person name="Ongeri F."/>
            <person name="Pham C."/>
            <person name="Simmons D."/>
            <person name="Wilczek-Boney K."/>
            <person name="Hale W."/>
            <person name="Jakkamsetti A."/>
            <person name="Pham P."/>
            <person name="Ruth R."/>
            <person name="San Lucas F."/>
            <person name="Warren J."/>
            <person name="Zhang J."/>
            <person name="Zhao Z."/>
            <person name="Zhou C."/>
            <person name="Zhu D."/>
            <person name="Lee S."/>
            <person name="Bess C."/>
            <person name="Blankenburg K."/>
            <person name="Forbes L."/>
            <person name="Fu Q."/>
            <person name="Gubbala S."/>
            <person name="Hirani K."/>
            <person name="Jayaseelan J.C."/>
            <person name="Lara F."/>
            <person name="Munidasa M."/>
            <person name="Palculict T."/>
            <person name="Patil S."/>
            <person name="Pu L.-L."/>
            <person name="Saada N."/>
            <person name="Tang L."/>
            <person name="Weissenberger G."/>
            <person name="Zhu Y."/>
            <person name="Hemphill L."/>
            <person name="Shang Y."/>
            <person name="Youmans B."/>
            <person name="Ayvaz T."/>
            <person name="Ross M."/>
            <person name="Santibanez J."/>
            <person name="Aqrawi P."/>
            <person name="Gross S."/>
            <person name="Joshi V."/>
            <person name="Fowler G."/>
            <person name="Nazareth L."/>
            <person name="Reid J."/>
            <person name="Worley K."/>
            <person name="Petrosino J."/>
            <person name="Highlander S."/>
            <person name="Gibbs R."/>
        </authorList>
    </citation>
    <scope>NUCLEOTIDE SEQUENCE [LARGE SCALE GENOMIC DNA]</scope>
    <source>
        <strain evidence="2 3">ATCC 29427</strain>
    </source>
</reference>
<dbReference type="SUPFAM" id="SSF52833">
    <property type="entry name" value="Thioredoxin-like"/>
    <property type="match status" value="1"/>
</dbReference>
<evidence type="ECO:0000313" key="2">
    <source>
        <dbReference type="EMBL" id="EGY80598.1"/>
    </source>
</evidence>
<dbReference type="HOGENOM" id="CLU_159829_0_1_9"/>
<keyword evidence="3" id="KW-1185">Reference proteome</keyword>
<comment type="caution">
    <text evidence="2">The sequence shown here is derived from an EMBL/GenBank/DDBJ whole genome shotgun (WGS) entry which is preliminary data.</text>
</comment>
<name>G4D1E9_9FIRM</name>
<sequence length="97" mass="10968">MITLFISSLCPDCPPALEAFENSSLDYKIIDITESMANLKAFLKYRDKDSFFNSIKANCQVGVPSIMVGDGEKFYSFSSELDLKIYNFNEKEITTTL</sequence>
<dbReference type="STRING" id="997350.HMPREF9129_0229"/>
<evidence type="ECO:0000313" key="3">
    <source>
        <dbReference type="Proteomes" id="UP000003422"/>
    </source>
</evidence>
<dbReference type="RefSeq" id="WP_004819424.1">
    <property type="nucleotide sequence ID" value="NZ_JH165061.1"/>
</dbReference>
<accession>G4D1E9</accession>
<proteinExistence type="predicted"/>
<dbReference type="InterPro" id="IPR036249">
    <property type="entry name" value="Thioredoxin-like_sf"/>
</dbReference>
<gene>
    <name evidence="2" type="ORF">HMPREF9129_0229</name>
</gene>